<keyword evidence="3" id="KW-1185">Reference proteome</keyword>
<evidence type="ECO:0000256" key="1">
    <source>
        <dbReference type="SAM" id="SignalP"/>
    </source>
</evidence>
<dbReference type="RefSeq" id="XP_031914781.1">
    <property type="nucleotide sequence ID" value="XM_032059606.1"/>
</dbReference>
<evidence type="ECO:0008006" key="4">
    <source>
        <dbReference type="Google" id="ProtNLM"/>
    </source>
</evidence>
<dbReference type="EMBL" id="ML743569">
    <property type="protein sequence ID" value="KAE8138718.1"/>
    <property type="molecule type" value="Genomic_DNA"/>
</dbReference>
<evidence type="ECO:0000313" key="2">
    <source>
        <dbReference type="EMBL" id="KAE8138718.1"/>
    </source>
</evidence>
<protein>
    <recommendedName>
        <fullName evidence="4">Hypersensitive response-inducing protein</fullName>
    </recommendedName>
</protein>
<evidence type="ECO:0000313" key="3">
    <source>
        <dbReference type="Proteomes" id="UP000325672"/>
    </source>
</evidence>
<reference evidence="2 3" key="1">
    <citation type="submission" date="2019-04" db="EMBL/GenBank/DDBJ databases">
        <title>Friends and foes A comparative genomics study of 23 Aspergillus species from section Flavi.</title>
        <authorList>
            <consortium name="DOE Joint Genome Institute"/>
            <person name="Kjaerbolling I."/>
            <person name="Vesth T."/>
            <person name="Frisvad J.C."/>
            <person name="Nybo J.L."/>
            <person name="Theobald S."/>
            <person name="Kildgaard S."/>
            <person name="Isbrandt T."/>
            <person name="Kuo A."/>
            <person name="Sato A."/>
            <person name="Lyhne E.K."/>
            <person name="Kogle M.E."/>
            <person name="Wiebenga A."/>
            <person name="Kun R.S."/>
            <person name="Lubbers R.J."/>
            <person name="Makela M.R."/>
            <person name="Barry K."/>
            <person name="Chovatia M."/>
            <person name="Clum A."/>
            <person name="Daum C."/>
            <person name="Haridas S."/>
            <person name="He G."/>
            <person name="LaButti K."/>
            <person name="Lipzen A."/>
            <person name="Mondo S."/>
            <person name="Riley R."/>
            <person name="Salamov A."/>
            <person name="Simmons B.A."/>
            <person name="Magnuson J.K."/>
            <person name="Henrissat B."/>
            <person name="Mortensen U.H."/>
            <person name="Larsen T.O."/>
            <person name="Devries R.P."/>
            <person name="Grigoriev I.V."/>
            <person name="Machida M."/>
            <person name="Baker S.E."/>
            <person name="Andersen M.R."/>
        </authorList>
    </citation>
    <scope>NUCLEOTIDE SEQUENCE [LARGE SCALE GENOMIC DNA]</scope>
    <source>
        <strain evidence="2 3">CBS 117625</strain>
    </source>
</reference>
<accession>A0A5N6SVK7</accession>
<feature type="chain" id="PRO_5024857525" description="Hypersensitive response-inducing protein" evidence="1">
    <location>
        <begin position="20"/>
        <end position="134"/>
    </location>
</feature>
<organism evidence="2 3">
    <name type="scientific">Aspergillus pseudotamarii</name>
    <dbReference type="NCBI Taxonomy" id="132259"/>
    <lineage>
        <taxon>Eukaryota</taxon>
        <taxon>Fungi</taxon>
        <taxon>Dikarya</taxon>
        <taxon>Ascomycota</taxon>
        <taxon>Pezizomycotina</taxon>
        <taxon>Eurotiomycetes</taxon>
        <taxon>Eurotiomycetidae</taxon>
        <taxon>Eurotiales</taxon>
        <taxon>Aspergillaceae</taxon>
        <taxon>Aspergillus</taxon>
        <taxon>Aspergillus subgen. Circumdati</taxon>
    </lineage>
</organism>
<keyword evidence="1" id="KW-0732">Signal</keyword>
<gene>
    <name evidence="2" type="ORF">BDV38DRAFT_281647</name>
</gene>
<dbReference type="OrthoDB" id="4385809at2759"/>
<proteinExistence type="predicted"/>
<sequence length="134" mass="14511">MQLHATLAVGLSLLGFTLAGSFKYPIEWKASDFTITCGSEDCNYNFNIVSNATGPSKFKTSCSGVPAEEDYSPCQDESTEAKLQVVPGTRPMWSVHVQHTWMEGEARYTAHGDANVTDSAKSFTVPVTRVSGVI</sequence>
<dbReference type="AlphaFoldDB" id="A0A5N6SVK7"/>
<dbReference type="Proteomes" id="UP000325672">
    <property type="component" value="Unassembled WGS sequence"/>
</dbReference>
<dbReference type="GeneID" id="43643816"/>
<feature type="signal peptide" evidence="1">
    <location>
        <begin position="1"/>
        <end position="19"/>
    </location>
</feature>
<name>A0A5N6SVK7_ASPPS</name>